<dbReference type="AlphaFoldDB" id="A0A2J6RGA5"/>
<accession>A0A2J6RGA5</accession>
<sequence length="860" mass="92793">MAMDDPWGSPWAEETQTPHPVKLKEDTFAVKPTTPVKAASLALEQKTNSPWDDADDDGFGDWTVGTPEKGKPLGLDGADDGWESNVGNGHGYGLTVDGPHAFSSSWNDAATVSEDGIPKLAPSLLPKPPDILPRQPSPDPWAVDTAQEDKHVVAPTLPEDEQDEGISDNGSILDSSPGEATATDVAPVVVEDLGQPGIFADGDGIPMDTGTSGIDKEPSELNADSVRILEPSTIFERNGNILEAEHVSSRPSSSPSEQSRHEEAAQDSPRTSLDEELKRPTIERKVSTKVQELVEHFDGLATVPVVGRSVSQDRKTESSKDVDEEGEEDEMDDFGDFEDVQSETEEPVDEVKADALEKSPVIEDSKVQERAISPEEPQTSLHPKDLGPVEFTVDTTTLAQLYPRVEIKSPSEKVFIPDVVPHDSFSSTEERKTWYRISRYGTMRKYNTGADENYIRVNWTQSQVRTETLKIVARWIEEDRISGRVVLGGASKGSSIFGWNDSKAAPVPLATAFAAKNGKQKVMPTAIEPPAEIPREWPKGLVRTQSTSSSPKSRRKSSTKALTSEDPKPQLPAANFKLSAAPPSVQEPESRTTVHEKQLSGSSSATPEARNKTPALQPGPNRISSPLAEPTKRVLPINGLAPRPHSIAHTSISVPPALKTSTIANDDDDWGELVSSPSTTTLPILPAPSGSLHRTTGSLGSAFPLTASTPQMSSVYPKPMEPNFGWGNGSHSIPAPQNTNSVNANTPNTFNQNGFTPSKNHHIDNIFSTATETAQQPVASVDPWASADFSFFETGTAPPPKPSTASIPVSKPMPKSVTFSTPAVTSIPPRSQKSREEIEQDRIVQSVVKGLPDLSYMLRK</sequence>
<feature type="region of interest" description="Disordered" evidence="1">
    <location>
        <begin position="521"/>
        <end position="631"/>
    </location>
</feature>
<dbReference type="STRING" id="1149755.A0A2J6RGA5"/>
<evidence type="ECO:0000256" key="1">
    <source>
        <dbReference type="SAM" id="MobiDB-lite"/>
    </source>
</evidence>
<dbReference type="EMBL" id="KZ613949">
    <property type="protein sequence ID" value="PMD37552.1"/>
    <property type="molecule type" value="Genomic_DNA"/>
</dbReference>
<feature type="region of interest" description="Disordered" evidence="1">
    <location>
        <begin position="301"/>
        <end position="387"/>
    </location>
</feature>
<keyword evidence="3" id="KW-1185">Reference proteome</keyword>
<feature type="compositionally biased region" description="Pro residues" evidence="1">
    <location>
        <begin position="125"/>
        <end position="139"/>
    </location>
</feature>
<feature type="region of interest" description="Disordered" evidence="1">
    <location>
        <begin position="1"/>
        <end position="21"/>
    </location>
</feature>
<protein>
    <submittedName>
        <fullName evidence="2">Uncharacterized protein</fullName>
    </submittedName>
</protein>
<feature type="compositionally biased region" description="Polar residues" evidence="1">
    <location>
        <begin position="817"/>
        <end position="831"/>
    </location>
</feature>
<feature type="region of interest" description="Disordered" evidence="1">
    <location>
        <begin position="795"/>
        <end position="838"/>
    </location>
</feature>
<feature type="compositionally biased region" description="Basic and acidic residues" evidence="1">
    <location>
        <begin position="588"/>
        <end position="598"/>
    </location>
</feature>
<dbReference type="Proteomes" id="UP000235786">
    <property type="component" value="Unassembled WGS sequence"/>
</dbReference>
<proteinExistence type="predicted"/>
<reference evidence="2 3" key="1">
    <citation type="submission" date="2016-04" db="EMBL/GenBank/DDBJ databases">
        <title>A degradative enzymes factory behind the ericoid mycorrhizal symbiosis.</title>
        <authorList>
            <consortium name="DOE Joint Genome Institute"/>
            <person name="Martino E."/>
            <person name="Morin E."/>
            <person name="Grelet G."/>
            <person name="Kuo A."/>
            <person name="Kohler A."/>
            <person name="Daghino S."/>
            <person name="Barry K."/>
            <person name="Choi C."/>
            <person name="Cichocki N."/>
            <person name="Clum A."/>
            <person name="Copeland A."/>
            <person name="Hainaut M."/>
            <person name="Haridas S."/>
            <person name="Labutti K."/>
            <person name="Lindquist E."/>
            <person name="Lipzen A."/>
            <person name="Khouja H.-R."/>
            <person name="Murat C."/>
            <person name="Ohm R."/>
            <person name="Olson A."/>
            <person name="Spatafora J."/>
            <person name="Veneault-Fourrey C."/>
            <person name="Henrissat B."/>
            <person name="Grigoriev I."/>
            <person name="Martin F."/>
            <person name="Perotto S."/>
        </authorList>
    </citation>
    <scope>NUCLEOTIDE SEQUENCE [LARGE SCALE GENOMIC DNA]</scope>
    <source>
        <strain evidence="2 3">F</strain>
    </source>
</reference>
<name>A0A2J6RGA5_HYAVF</name>
<feature type="compositionally biased region" description="Basic and acidic residues" evidence="1">
    <location>
        <begin position="272"/>
        <end position="288"/>
    </location>
</feature>
<feature type="compositionally biased region" description="Acidic residues" evidence="1">
    <location>
        <begin position="322"/>
        <end position="348"/>
    </location>
</feature>
<dbReference type="OrthoDB" id="3941134at2759"/>
<evidence type="ECO:0000313" key="2">
    <source>
        <dbReference type="EMBL" id="PMD37552.1"/>
    </source>
</evidence>
<organism evidence="2 3">
    <name type="scientific">Hyaloscypha variabilis (strain UAMH 11265 / GT02V1 / F)</name>
    <name type="common">Meliniomyces variabilis</name>
    <dbReference type="NCBI Taxonomy" id="1149755"/>
    <lineage>
        <taxon>Eukaryota</taxon>
        <taxon>Fungi</taxon>
        <taxon>Dikarya</taxon>
        <taxon>Ascomycota</taxon>
        <taxon>Pezizomycotina</taxon>
        <taxon>Leotiomycetes</taxon>
        <taxon>Helotiales</taxon>
        <taxon>Hyaloscyphaceae</taxon>
        <taxon>Hyaloscypha</taxon>
        <taxon>Hyaloscypha variabilis</taxon>
    </lineage>
</organism>
<feature type="compositionally biased region" description="Basic and acidic residues" evidence="1">
    <location>
        <begin position="349"/>
        <end position="373"/>
    </location>
</feature>
<feature type="region of interest" description="Disordered" evidence="1">
    <location>
        <begin position="118"/>
        <end position="225"/>
    </location>
</feature>
<evidence type="ECO:0000313" key="3">
    <source>
        <dbReference type="Proteomes" id="UP000235786"/>
    </source>
</evidence>
<feature type="region of interest" description="Disordered" evidence="1">
    <location>
        <begin position="237"/>
        <end position="288"/>
    </location>
</feature>
<feature type="compositionally biased region" description="Basic and acidic residues" evidence="1">
    <location>
        <begin position="311"/>
        <end position="321"/>
    </location>
</feature>
<feature type="region of interest" description="Disordered" evidence="1">
    <location>
        <begin position="45"/>
        <end position="86"/>
    </location>
</feature>
<gene>
    <name evidence="2" type="ORF">L207DRAFT_77481</name>
</gene>